<proteinExistence type="predicted"/>
<dbReference type="Pfam" id="PF13515">
    <property type="entry name" value="FUSC_2"/>
    <property type="match status" value="1"/>
</dbReference>
<organism evidence="8 9">
    <name type="scientific">Janibacter melonis</name>
    <dbReference type="NCBI Taxonomy" id="262209"/>
    <lineage>
        <taxon>Bacteria</taxon>
        <taxon>Bacillati</taxon>
        <taxon>Actinomycetota</taxon>
        <taxon>Actinomycetes</taxon>
        <taxon>Micrococcales</taxon>
        <taxon>Intrasporangiaceae</taxon>
        <taxon>Janibacter</taxon>
    </lineage>
</organism>
<comment type="subcellular location">
    <subcellularLocation>
        <location evidence="1">Membrane</location>
        <topology evidence="1">Multi-pass membrane protein</topology>
    </subcellularLocation>
</comment>
<sequence>MGRSGGRGPVRRGRARRPRPRHEQTRMSIRAEMRSLRPRAGLRSRVRRVQERGVRILTAAFGAALAWWLARDLLDHPQPFFAPVTVVVTLGLSYGQRLRRVSELVVGVAVGVLVGDLFVYLFGSGVWQLAVVATLAMTIATFLGAGLLLTIQAGVQSIIITTLVAAPDQAFSRWLDAVLGGVVALTLAMIAPAAPVTRPRRDIVDLAEEIGAVLHECTSAVRERDVEAADDVLRRARGTEAMIASLRDGAGAANEIAAISPLHARHRAEVRLISSAINPLDRCVRNMRVLARRTGVAVRVGEAVPEPYLRVVDRLAVVVEELARELDQGRLGIEVREQLVRVGRAAGRGEPGATLSAELIRAQVRSMVVDLLMVTGLEYADAVALVRAE</sequence>
<keyword evidence="3 6" id="KW-1133">Transmembrane helix</keyword>
<accession>A0A5P8FKJ3</accession>
<feature type="transmembrane region" description="Helical" evidence="6">
    <location>
        <begin position="104"/>
        <end position="123"/>
    </location>
</feature>
<dbReference type="Proteomes" id="UP000271708">
    <property type="component" value="Chromosome"/>
</dbReference>
<evidence type="ECO:0000256" key="6">
    <source>
        <dbReference type="SAM" id="Phobius"/>
    </source>
</evidence>
<dbReference type="EMBL" id="CP044548">
    <property type="protein sequence ID" value="QFQ30057.2"/>
    <property type="molecule type" value="Genomic_DNA"/>
</dbReference>
<feature type="region of interest" description="Disordered" evidence="5">
    <location>
        <begin position="1"/>
        <end position="25"/>
    </location>
</feature>
<evidence type="ECO:0000256" key="5">
    <source>
        <dbReference type="SAM" id="MobiDB-lite"/>
    </source>
</evidence>
<feature type="transmembrane region" description="Helical" evidence="6">
    <location>
        <begin position="174"/>
        <end position="194"/>
    </location>
</feature>
<evidence type="ECO:0000256" key="2">
    <source>
        <dbReference type="ARBA" id="ARBA00022692"/>
    </source>
</evidence>
<evidence type="ECO:0000313" key="9">
    <source>
        <dbReference type="Proteomes" id="UP000271708"/>
    </source>
</evidence>
<dbReference type="KEGG" id="jme:EEW87_006635"/>
<feature type="compositionally biased region" description="Basic residues" evidence="5">
    <location>
        <begin position="9"/>
        <end position="20"/>
    </location>
</feature>
<evidence type="ECO:0000256" key="3">
    <source>
        <dbReference type="ARBA" id="ARBA00022989"/>
    </source>
</evidence>
<protein>
    <submittedName>
        <fullName evidence="8">Aromatic acid exporter family protein</fullName>
    </submittedName>
</protein>
<dbReference type="GO" id="GO:0016020">
    <property type="term" value="C:membrane"/>
    <property type="evidence" value="ECO:0007669"/>
    <property type="project" value="UniProtKB-SubCell"/>
</dbReference>
<evidence type="ECO:0000259" key="7">
    <source>
        <dbReference type="Pfam" id="PF13515"/>
    </source>
</evidence>
<feature type="transmembrane region" description="Helical" evidence="6">
    <location>
        <begin position="129"/>
        <end position="153"/>
    </location>
</feature>
<gene>
    <name evidence="8" type="ORF">EEW87_006635</name>
</gene>
<feature type="domain" description="Integral membrane bound transporter" evidence="7">
    <location>
        <begin position="65"/>
        <end position="185"/>
    </location>
</feature>
<dbReference type="InterPro" id="IPR049453">
    <property type="entry name" value="Memb_transporter_dom"/>
</dbReference>
<feature type="transmembrane region" description="Helical" evidence="6">
    <location>
        <begin position="76"/>
        <end position="92"/>
    </location>
</feature>
<name>A0A5P8FKJ3_9MICO</name>
<evidence type="ECO:0000313" key="8">
    <source>
        <dbReference type="EMBL" id="QFQ30057.2"/>
    </source>
</evidence>
<evidence type="ECO:0000256" key="4">
    <source>
        <dbReference type="ARBA" id="ARBA00023136"/>
    </source>
</evidence>
<keyword evidence="2 6" id="KW-0812">Transmembrane</keyword>
<evidence type="ECO:0000256" key="1">
    <source>
        <dbReference type="ARBA" id="ARBA00004141"/>
    </source>
</evidence>
<keyword evidence="4 6" id="KW-0472">Membrane</keyword>
<dbReference type="AlphaFoldDB" id="A0A5P8FKJ3"/>
<feature type="transmembrane region" description="Helical" evidence="6">
    <location>
        <begin position="53"/>
        <end position="70"/>
    </location>
</feature>
<reference evidence="8 9" key="1">
    <citation type="submission" date="2019-09" db="EMBL/GenBank/DDBJ databases">
        <title>Complete Genome Sequence of Janibacter melonis M714 with both human health impact and industrial applications.</title>
        <authorList>
            <person name="Jin M."/>
            <person name="Zhao Q.R."/>
        </authorList>
    </citation>
    <scope>NUCLEOTIDE SEQUENCE [LARGE SCALE GENOMIC DNA]</scope>
    <source>
        <strain evidence="8 9">M714</strain>
    </source>
</reference>